<reference evidence="1 2" key="1">
    <citation type="journal article" date="2018" name="Front. Plant Sci.">
        <title>Red Clover (Trifolium pratense) and Zigzag Clover (T. medium) - A Picture of Genomic Similarities and Differences.</title>
        <authorList>
            <person name="Dluhosova J."/>
            <person name="Istvanek J."/>
            <person name="Nedelnik J."/>
            <person name="Repkova J."/>
        </authorList>
    </citation>
    <scope>NUCLEOTIDE SEQUENCE [LARGE SCALE GENOMIC DNA]</scope>
    <source>
        <strain evidence="2">cv. 10/8</strain>
        <tissue evidence="1">Leaf</tissue>
    </source>
</reference>
<proteinExistence type="predicted"/>
<organism evidence="1 2">
    <name type="scientific">Trifolium medium</name>
    <dbReference type="NCBI Taxonomy" id="97028"/>
    <lineage>
        <taxon>Eukaryota</taxon>
        <taxon>Viridiplantae</taxon>
        <taxon>Streptophyta</taxon>
        <taxon>Embryophyta</taxon>
        <taxon>Tracheophyta</taxon>
        <taxon>Spermatophyta</taxon>
        <taxon>Magnoliopsida</taxon>
        <taxon>eudicotyledons</taxon>
        <taxon>Gunneridae</taxon>
        <taxon>Pentapetalae</taxon>
        <taxon>rosids</taxon>
        <taxon>fabids</taxon>
        <taxon>Fabales</taxon>
        <taxon>Fabaceae</taxon>
        <taxon>Papilionoideae</taxon>
        <taxon>50 kb inversion clade</taxon>
        <taxon>NPAAA clade</taxon>
        <taxon>Hologalegina</taxon>
        <taxon>IRL clade</taxon>
        <taxon>Trifolieae</taxon>
        <taxon>Trifolium</taxon>
    </lineage>
</organism>
<evidence type="ECO:0000313" key="2">
    <source>
        <dbReference type="Proteomes" id="UP000265520"/>
    </source>
</evidence>
<comment type="caution">
    <text evidence="1">The sequence shown here is derived from an EMBL/GenBank/DDBJ whole genome shotgun (WGS) entry which is preliminary data.</text>
</comment>
<sequence>GNLLHPWDKGDVREVNAPLLHYSLPLDDFVMLFSCGVEETVWS</sequence>
<dbReference type="AlphaFoldDB" id="A0A392Q2H2"/>
<evidence type="ECO:0000313" key="1">
    <source>
        <dbReference type="EMBL" id="MCI18102.1"/>
    </source>
</evidence>
<protein>
    <submittedName>
        <fullName evidence="1">Uncharacterized protein</fullName>
    </submittedName>
</protein>
<dbReference type="EMBL" id="LXQA010108521">
    <property type="protein sequence ID" value="MCI18102.1"/>
    <property type="molecule type" value="Genomic_DNA"/>
</dbReference>
<dbReference type="Proteomes" id="UP000265520">
    <property type="component" value="Unassembled WGS sequence"/>
</dbReference>
<accession>A0A392Q2H2</accession>
<name>A0A392Q2H2_9FABA</name>
<keyword evidence="2" id="KW-1185">Reference proteome</keyword>
<feature type="non-terminal residue" evidence="1">
    <location>
        <position position="1"/>
    </location>
</feature>